<dbReference type="RefSeq" id="WP_214507132.1">
    <property type="nucleotide sequence ID" value="NZ_JAHEPS010000003.1"/>
</dbReference>
<proteinExistence type="predicted"/>
<organism evidence="1 2">
    <name type="scientific">Shewanella jiangmenensis</name>
    <dbReference type="NCBI Taxonomy" id="2837387"/>
    <lineage>
        <taxon>Bacteria</taxon>
        <taxon>Pseudomonadati</taxon>
        <taxon>Pseudomonadota</taxon>
        <taxon>Gammaproteobacteria</taxon>
        <taxon>Alteromonadales</taxon>
        <taxon>Shewanellaceae</taxon>
        <taxon>Shewanella</taxon>
    </lineage>
</organism>
<keyword evidence="2" id="KW-1185">Reference proteome</keyword>
<protein>
    <recommendedName>
        <fullName evidence="3">Carrier domain-containing protein</fullName>
    </recommendedName>
</protein>
<comment type="caution">
    <text evidence="1">The sequence shown here is derived from an EMBL/GenBank/DDBJ whole genome shotgun (WGS) entry which is preliminary data.</text>
</comment>
<evidence type="ECO:0000313" key="1">
    <source>
        <dbReference type="EMBL" id="MBT1444939.1"/>
    </source>
</evidence>
<sequence length="82" mass="9100">MTTDITALIIQETENLIRAKGTECPPVSADSRFLQDLPMDSLDLATLLVTLELILAKDPFRDGFKTFHSVEELSALYRAMAS</sequence>
<evidence type="ECO:0008006" key="3">
    <source>
        <dbReference type="Google" id="ProtNLM"/>
    </source>
</evidence>
<dbReference type="SUPFAM" id="SSF47336">
    <property type="entry name" value="ACP-like"/>
    <property type="match status" value="1"/>
</dbReference>
<reference evidence="1 2" key="1">
    <citation type="submission" date="2021-05" db="EMBL/GenBank/DDBJ databases">
        <title>Shewanella sp. JM162201.</title>
        <authorList>
            <person name="Xu S."/>
            <person name="Li A."/>
        </authorList>
    </citation>
    <scope>NUCLEOTIDE SEQUENCE [LARGE SCALE GENOMIC DNA]</scope>
    <source>
        <strain evidence="1 2">JM162201</strain>
    </source>
</reference>
<dbReference type="Proteomes" id="UP001195903">
    <property type="component" value="Unassembled WGS sequence"/>
</dbReference>
<accession>A0ABS5V3B4</accession>
<evidence type="ECO:0000313" key="2">
    <source>
        <dbReference type="Proteomes" id="UP001195903"/>
    </source>
</evidence>
<dbReference type="EMBL" id="JAHEPS010000003">
    <property type="protein sequence ID" value="MBT1444939.1"/>
    <property type="molecule type" value="Genomic_DNA"/>
</dbReference>
<gene>
    <name evidence="1" type="ORF">KJI95_10430</name>
</gene>
<dbReference type="InterPro" id="IPR036736">
    <property type="entry name" value="ACP-like_sf"/>
</dbReference>
<name>A0ABS5V3B4_9GAMM</name>